<protein>
    <submittedName>
        <fullName evidence="1">Uncharacterized protein</fullName>
    </submittedName>
</protein>
<organism evidence="1 2">
    <name type="scientific">Helicobacter heilmannii</name>
    <dbReference type="NCBI Taxonomy" id="35817"/>
    <lineage>
        <taxon>Bacteria</taxon>
        <taxon>Pseudomonadati</taxon>
        <taxon>Campylobacterota</taxon>
        <taxon>Epsilonproteobacteria</taxon>
        <taxon>Campylobacterales</taxon>
        <taxon>Helicobacteraceae</taxon>
        <taxon>Helicobacter</taxon>
    </lineage>
</organism>
<proteinExistence type="predicted"/>
<dbReference type="Proteomes" id="UP000046090">
    <property type="component" value="Unassembled WGS sequence"/>
</dbReference>
<dbReference type="EMBL" id="CDMK01000003">
    <property type="protein sequence ID" value="CRI35119.1"/>
    <property type="molecule type" value="Genomic_DNA"/>
</dbReference>
<evidence type="ECO:0000313" key="2">
    <source>
        <dbReference type="Proteomes" id="UP000046090"/>
    </source>
</evidence>
<keyword evidence="2" id="KW-1185">Reference proteome</keyword>
<sequence>MEMAHFGVYGPSHNSSPKAQKVLKEILNTTTQKLQNELQKLDTVQDSIKSVLDNLEKDTKDTYNEAQLLKCLPLKAKLPA</sequence>
<evidence type="ECO:0000313" key="1">
    <source>
        <dbReference type="EMBL" id="CRI35119.1"/>
    </source>
</evidence>
<reference evidence="2" key="1">
    <citation type="submission" date="2014-12" db="EMBL/GenBank/DDBJ databases">
        <authorList>
            <person name="Smet A."/>
        </authorList>
    </citation>
    <scope>NUCLEOTIDE SEQUENCE [LARGE SCALE GENOMIC DNA]</scope>
</reference>
<accession>A0A0K2YBN6</accession>
<gene>
    <name evidence="1" type="ORF">HHE01_01170</name>
</gene>
<name>A0A0K2YBN6_HELHE</name>
<dbReference type="AlphaFoldDB" id="A0A0K2YBN6"/>